<sequence>MVQIPENIHLVYTKFEIIVEDKNIKSGLLCHLRNTRFEGTNTFLHVAFLIPFKPEVWKKLEEVLKPLVK</sequence>
<name>A0A7V6CE96_9BACT</name>
<proteinExistence type="predicted"/>
<reference evidence="1" key="1">
    <citation type="journal article" date="2020" name="mSystems">
        <title>Genome- and Community-Level Interaction Insights into Carbon Utilization and Element Cycling Functions of Hydrothermarchaeota in Hydrothermal Sediment.</title>
        <authorList>
            <person name="Zhou Z."/>
            <person name="Liu Y."/>
            <person name="Xu W."/>
            <person name="Pan J."/>
            <person name="Luo Z.H."/>
            <person name="Li M."/>
        </authorList>
    </citation>
    <scope>NUCLEOTIDE SEQUENCE [LARGE SCALE GENOMIC DNA]</scope>
    <source>
        <strain evidence="1">SpSt-106</strain>
    </source>
</reference>
<protein>
    <submittedName>
        <fullName evidence="1">Uncharacterized protein</fullName>
    </submittedName>
</protein>
<evidence type="ECO:0000313" key="1">
    <source>
        <dbReference type="EMBL" id="HHQ16560.1"/>
    </source>
</evidence>
<comment type="caution">
    <text evidence="1">The sequence shown here is derived from an EMBL/GenBank/DDBJ whole genome shotgun (WGS) entry which is preliminary data.</text>
</comment>
<gene>
    <name evidence="1" type="ORF">ENM15_07095</name>
</gene>
<dbReference type="AlphaFoldDB" id="A0A7V6CE96"/>
<organism evidence="1">
    <name type="scientific">Thermodesulfobacterium geofontis</name>
    <dbReference type="NCBI Taxonomy" id="1295609"/>
    <lineage>
        <taxon>Bacteria</taxon>
        <taxon>Pseudomonadati</taxon>
        <taxon>Thermodesulfobacteriota</taxon>
        <taxon>Thermodesulfobacteria</taxon>
        <taxon>Thermodesulfobacteriales</taxon>
        <taxon>Thermodesulfobacteriaceae</taxon>
        <taxon>Thermodesulfobacterium</taxon>
    </lineage>
</organism>
<dbReference type="EMBL" id="DRWR01000116">
    <property type="protein sequence ID" value="HHQ16560.1"/>
    <property type="molecule type" value="Genomic_DNA"/>
</dbReference>
<accession>A0A7V6CE96</accession>